<dbReference type="SUPFAM" id="SSF52540">
    <property type="entry name" value="P-loop containing nucleoside triphosphate hydrolases"/>
    <property type="match status" value="1"/>
</dbReference>
<dbReference type="EMBL" id="MK072426">
    <property type="protein sequence ID" value="AYV84847.1"/>
    <property type="molecule type" value="Genomic_DNA"/>
</dbReference>
<dbReference type="InterPro" id="IPR006551">
    <property type="entry name" value="Polynucleotide_phosphatase"/>
</dbReference>
<dbReference type="Gene3D" id="3.40.50.1000">
    <property type="entry name" value="HAD superfamily/HAD-like"/>
    <property type="match status" value="1"/>
</dbReference>
<dbReference type="InterPro" id="IPR006549">
    <property type="entry name" value="HAD-SF_hydro_IIIA"/>
</dbReference>
<dbReference type="InterPro" id="IPR023214">
    <property type="entry name" value="HAD_sf"/>
</dbReference>
<dbReference type="GO" id="GO:0046403">
    <property type="term" value="F:polynucleotide 3'-phosphatase activity"/>
    <property type="evidence" value="ECO:0007669"/>
    <property type="project" value="TreeGrafter"/>
</dbReference>
<organism evidence="1">
    <name type="scientific">Hyperionvirus sp</name>
    <dbReference type="NCBI Taxonomy" id="2487770"/>
    <lineage>
        <taxon>Viruses</taxon>
        <taxon>Varidnaviria</taxon>
        <taxon>Bamfordvirae</taxon>
        <taxon>Nucleocytoviricota</taxon>
        <taxon>Megaviricetes</taxon>
        <taxon>Imitervirales</taxon>
        <taxon>Mimiviridae</taxon>
        <taxon>Klosneuvirinae</taxon>
    </lineage>
</organism>
<sequence length="355" mass="40691">MNWEINDLLSSTTITPKFTFTPRCACFDLDSTLIKTKSGKKFPKDENDWIFFSPNVLPKLKELHKADYCIIIITNQSGLSNETKRIVWKKKVDEIVKQIALPIKLFCSIAHDIYRKPLPAITTKHIQPNISIDFTRSFYCGDACGRPGDHSDCDYKFALNSNLNFKLPEELFDNNITALPKIIYQPFIEIQQKPINPPFTPNINEIILMIGPPGSGKSKYATEILVPLNYVRINRDTLKTPAKCLKEAKKAIDEHKNVVIDNTNYDIKNRLPYIKLAQSHNYTVRCIIMETSHALSSHNATYRFYKGIAPIIPEIAYRIYKKNYSEPTLDEGITEIIKISPPNTNTDPIYKLYLT</sequence>
<dbReference type="Pfam" id="PF08645">
    <property type="entry name" value="PNK3P"/>
    <property type="match status" value="1"/>
</dbReference>
<accession>A0A3G5ACG4</accession>
<dbReference type="Gene3D" id="3.40.50.300">
    <property type="entry name" value="P-loop containing nucleotide triphosphate hydrolases"/>
    <property type="match status" value="1"/>
</dbReference>
<dbReference type="InterPro" id="IPR013954">
    <property type="entry name" value="PNK3P"/>
</dbReference>
<dbReference type="SUPFAM" id="SSF56784">
    <property type="entry name" value="HAD-like"/>
    <property type="match status" value="1"/>
</dbReference>
<dbReference type="Pfam" id="PF13671">
    <property type="entry name" value="AAA_33"/>
    <property type="match status" value="1"/>
</dbReference>
<dbReference type="PANTHER" id="PTHR12083:SF9">
    <property type="entry name" value="BIFUNCTIONAL POLYNUCLEOTIDE PHOSPHATASE_KINASE"/>
    <property type="match status" value="1"/>
</dbReference>
<dbReference type="InterPro" id="IPR027417">
    <property type="entry name" value="P-loop_NTPase"/>
</dbReference>
<keyword evidence="1" id="KW-0418">Kinase</keyword>
<protein>
    <submittedName>
        <fullName evidence="1">Polynucleotide phosphatase/kinase</fullName>
    </submittedName>
</protein>
<name>A0A3G5ACG4_9VIRU</name>
<dbReference type="GO" id="GO:0003690">
    <property type="term" value="F:double-stranded DNA binding"/>
    <property type="evidence" value="ECO:0007669"/>
    <property type="project" value="TreeGrafter"/>
</dbReference>
<dbReference type="NCBIfam" id="TIGR01662">
    <property type="entry name" value="HAD-SF-IIIA"/>
    <property type="match status" value="1"/>
</dbReference>
<keyword evidence="1" id="KW-0808">Transferase</keyword>
<proteinExistence type="predicted"/>
<dbReference type="GO" id="GO:0006281">
    <property type="term" value="P:DNA repair"/>
    <property type="evidence" value="ECO:0007669"/>
    <property type="project" value="TreeGrafter"/>
</dbReference>
<dbReference type="FunFam" id="3.40.50.300:FF:000737">
    <property type="entry name" value="Bifunctional polynucleotide phosphatase/kinase"/>
    <property type="match status" value="1"/>
</dbReference>
<dbReference type="PANTHER" id="PTHR12083">
    <property type="entry name" value="BIFUNCTIONAL POLYNUCLEOTIDE PHOSPHATASE/KINASE"/>
    <property type="match status" value="1"/>
</dbReference>
<dbReference type="InterPro" id="IPR036412">
    <property type="entry name" value="HAD-like_sf"/>
</dbReference>
<reference evidence="1" key="1">
    <citation type="submission" date="2018-10" db="EMBL/GenBank/DDBJ databases">
        <title>Hidden diversity of soil giant viruses.</title>
        <authorList>
            <person name="Schulz F."/>
            <person name="Alteio L."/>
            <person name="Goudeau D."/>
            <person name="Ryan E.M."/>
            <person name="Malmstrom R.R."/>
            <person name="Blanchard J."/>
            <person name="Woyke T."/>
        </authorList>
    </citation>
    <scope>NUCLEOTIDE SEQUENCE</scope>
    <source>
        <strain evidence="1">HYV1</strain>
    </source>
</reference>
<evidence type="ECO:0000313" key="1">
    <source>
        <dbReference type="EMBL" id="AYV84847.1"/>
    </source>
</evidence>
<dbReference type="NCBIfam" id="TIGR01664">
    <property type="entry name" value="DNA-3'-Pase"/>
    <property type="match status" value="1"/>
</dbReference>
<dbReference type="GO" id="GO:0046404">
    <property type="term" value="F:ATP-dependent polydeoxyribonucleotide 5'-hydroxyl-kinase activity"/>
    <property type="evidence" value="ECO:0007669"/>
    <property type="project" value="TreeGrafter"/>
</dbReference>
<gene>
    <name evidence="1" type="ORF">Hyperionvirus44_5</name>
</gene>